<dbReference type="PANTHER" id="PTHR37296">
    <property type="entry name" value="CONSERVED VIRULENCE FACTOR B"/>
    <property type="match status" value="1"/>
</dbReference>
<dbReference type="Proteomes" id="UP000196102">
    <property type="component" value="Unassembled WGS sequence"/>
</dbReference>
<proteinExistence type="predicted"/>
<sequence length="142" mass="16242">MDLKVGEKVQLIIERETPLGYTVLIENGVEGLLYHDEVFTELEVDEEVAGYIKNVREDGLIDVSLRPQGFLNVIDKDVDRVLSELHESPNGYLLLTDKSPADHIRYHLEMSKKAYKRALGKLYKEKIITISDDKVELVNKSK</sequence>
<dbReference type="Gene3D" id="2.40.50.140">
    <property type="entry name" value="Nucleic acid-binding proteins"/>
    <property type="match status" value="1"/>
</dbReference>
<dbReference type="InterPro" id="IPR014464">
    <property type="entry name" value="CvfB_fam"/>
</dbReference>
<keyword evidence="2" id="KW-0238">DNA-binding</keyword>
<dbReference type="InterPro" id="IPR036388">
    <property type="entry name" value="WH-like_DNA-bd_sf"/>
</dbReference>
<protein>
    <submittedName>
        <fullName evidence="2">DNA-binding protein</fullName>
    </submittedName>
</protein>
<gene>
    <name evidence="2" type="ORF">A9Q93_07125</name>
</gene>
<dbReference type="SUPFAM" id="SSF50249">
    <property type="entry name" value="Nucleic acid-binding proteins"/>
    <property type="match status" value="1"/>
</dbReference>
<dbReference type="InterPro" id="IPR012340">
    <property type="entry name" value="NA-bd_OB-fold"/>
</dbReference>
<name>A0A1Z8AXF7_9FLAO</name>
<dbReference type="EMBL" id="MAAX01000110">
    <property type="protein sequence ID" value="OUS15005.1"/>
    <property type="molecule type" value="Genomic_DNA"/>
</dbReference>
<organism evidence="2 3">
    <name type="scientific">Nonlabens dokdonensis</name>
    <dbReference type="NCBI Taxonomy" id="328515"/>
    <lineage>
        <taxon>Bacteria</taxon>
        <taxon>Pseudomonadati</taxon>
        <taxon>Bacteroidota</taxon>
        <taxon>Flavobacteriia</taxon>
        <taxon>Flavobacteriales</taxon>
        <taxon>Flavobacteriaceae</taxon>
        <taxon>Nonlabens</taxon>
    </lineage>
</organism>
<feature type="domain" description="S1 motif" evidence="1">
    <location>
        <begin position="4"/>
        <end position="66"/>
    </location>
</feature>
<reference evidence="3" key="1">
    <citation type="journal article" date="2017" name="Proc. Natl. Acad. Sci. U.S.A.">
        <title>Simulation of Deepwater Horizon oil plume reveals substrate specialization within a complex community of hydrocarbon-degraders.</title>
        <authorList>
            <person name="Hu P."/>
            <person name="Dubinsky E.A."/>
            <person name="Probst A.J."/>
            <person name="Wang J."/>
            <person name="Sieber C.M.K."/>
            <person name="Tom L.M."/>
            <person name="Gardinali P."/>
            <person name="Banfield J.F."/>
            <person name="Atlas R.M."/>
            <person name="Andersen G.L."/>
        </authorList>
    </citation>
    <scope>NUCLEOTIDE SEQUENCE [LARGE SCALE GENOMIC DNA]</scope>
</reference>
<evidence type="ECO:0000259" key="1">
    <source>
        <dbReference type="SMART" id="SM00316"/>
    </source>
</evidence>
<dbReference type="GO" id="GO:0003677">
    <property type="term" value="F:DNA binding"/>
    <property type="evidence" value="ECO:0007669"/>
    <property type="project" value="UniProtKB-KW"/>
</dbReference>
<dbReference type="RefSeq" id="WP_303686717.1">
    <property type="nucleotide sequence ID" value="NZ_CAJXYO010000015.1"/>
</dbReference>
<evidence type="ECO:0000313" key="3">
    <source>
        <dbReference type="Proteomes" id="UP000196102"/>
    </source>
</evidence>
<dbReference type="Pfam" id="PF17783">
    <property type="entry name" value="WHD_CvfB"/>
    <property type="match status" value="1"/>
</dbReference>
<dbReference type="Gene3D" id="1.10.10.10">
    <property type="entry name" value="Winged helix-like DNA-binding domain superfamily/Winged helix DNA-binding domain"/>
    <property type="match status" value="1"/>
</dbReference>
<dbReference type="SMART" id="SM00316">
    <property type="entry name" value="S1"/>
    <property type="match status" value="1"/>
</dbReference>
<dbReference type="PANTHER" id="PTHR37296:SF1">
    <property type="entry name" value="CONSERVED VIRULENCE FACTOR B"/>
    <property type="match status" value="1"/>
</dbReference>
<dbReference type="InterPro" id="IPR003029">
    <property type="entry name" value="S1_domain"/>
</dbReference>
<accession>A0A1Z8AXF7</accession>
<dbReference type="InterPro" id="IPR040764">
    <property type="entry name" value="CvfB_WH"/>
</dbReference>
<comment type="caution">
    <text evidence="2">The sequence shown here is derived from an EMBL/GenBank/DDBJ whole genome shotgun (WGS) entry which is preliminary data.</text>
</comment>
<evidence type="ECO:0000313" key="2">
    <source>
        <dbReference type="EMBL" id="OUS15005.1"/>
    </source>
</evidence>
<dbReference type="AlphaFoldDB" id="A0A1Z8AXF7"/>